<protein>
    <submittedName>
        <fullName evidence="11">Transcription factor TGA2.2-like isoform X1</fullName>
    </submittedName>
</protein>
<evidence type="ECO:0000256" key="6">
    <source>
        <dbReference type="ARBA" id="ARBA00023242"/>
    </source>
</evidence>
<dbReference type="RefSeq" id="XP_039117187.1">
    <property type="nucleotide sequence ID" value="XM_039261253.1"/>
</dbReference>
<keyword evidence="3" id="KW-0805">Transcription regulation</keyword>
<keyword evidence="10" id="KW-1185">Reference proteome</keyword>
<keyword evidence="5" id="KW-0804">Transcription</keyword>
<comment type="similarity">
    <text evidence="2">Belongs to the bZIP family.</text>
</comment>
<keyword evidence="4" id="KW-0238">DNA-binding</keyword>
<proteinExistence type="inferred from homology"/>
<evidence type="ECO:0000256" key="3">
    <source>
        <dbReference type="ARBA" id="ARBA00023015"/>
    </source>
</evidence>
<dbReference type="PROSITE" id="PS50217">
    <property type="entry name" value="BZIP"/>
    <property type="match status" value="1"/>
</dbReference>
<evidence type="ECO:0000256" key="2">
    <source>
        <dbReference type="ARBA" id="ARBA00007163"/>
    </source>
</evidence>
<dbReference type="FunFam" id="1.20.5.170:FF:000019">
    <property type="entry name" value="BZIP family transcription factor"/>
    <property type="match status" value="1"/>
</dbReference>
<dbReference type="Proteomes" id="UP001515500">
    <property type="component" value="Chromosome 25"/>
</dbReference>
<accession>A0AB40AQJ3</accession>
<feature type="compositionally biased region" description="Polar residues" evidence="7">
    <location>
        <begin position="94"/>
        <end position="137"/>
    </location>
</feature>
<dbReference type="AlphaFoldDB" id="A0AB40AQJ3"/>
<dbReference type="InterPro" id="IPR004827">
    <property type="entry name" value="bZIP"/>
</dbReference>
<dbReference type="GO" id="GO:0043565">
    <property type="term" value="F:sequence-specific DNA binding"/>
    <property type="evidence" value="ECO:0007669"/>
    <property type="project" value="InterPro"/>
</dbReference>
<dbReference type="SUPFAM" id="SSF57959">
    <property type="entry name" value="Leucine zipper domain"/>
    <property type="match status" value="1"/>
</dbReference>
<organism evidence="10 11">
    <name type="scientific">Dioscorea cayennensis subsp. rotundata</name>
    <name type="common">White Guinea yam</name>
    <name type="synonym">Dioscorea rotundata</name>
    <dbReference type="NCBI Taxonomy" id="55577"/>
    <lineage>
        <taxon>Eukaryota</taxon>
        <taxon>Viridiplantae</taxon>
        <taxon>Streptophyta</taxon>
        <taxon>Embryophyta</taxon>
        <taxon>Tracheophyta</taxon>
        <taxon>Spermatophyta</taxon>
        <taxon>Magnoliopsida</taxon>
        <taxon>Liliopsida</taxon>
        <taxon>Dioscoreales</taxon>
        <taxon>Dioscoreaceae</taxon>
        <taxon>Dioscorea</taxon>
    </lineage>
</organism>
<evidence type="ECO:0000256" key="1">
    <source>
        <dbReference type="ARBA" id="ARBA00004123"/>
    </source>
</evidence>
<evidence type="ECO:0000256" key="5">
    <source>
        <dbReference type="ARBA" id="ARBA00023163"/>
    </source>
</evidence>
<dbReference type="Pfam" id="PF00170">
    <property type="entry name" value="bZIP_1"/>
    <property type="match status" value="1"/>
</dbReference>
<comment type="subcellular location">
    <subcellularLocation>
        <location evidence="1">Nucleus</location>
    </subcellularLocation>
</comment>
<dbReference type="Pfam" id="PF14144">
    <property type="entry name" value="DOG1"/>
    <property type="match status" value="1"/>
</dbReference>
<evidence type="ECO:0000256" key="7">
    <source>
        <dbReference type="SAM" id="MobiDB-lite"/>
    </source>
</evidence>
<evidence type="ECO:0000256" key="4">
    <source>
        <dbReference type="ARBA" id="ARBA00023125"/>
    </source>
</evidence>
<dbReference type="PROSITE" id="PS00036">
    <property type="entry name" value="BZIP_BASIC"/>
    <property type="match status" value="1"/>
</dbReference>
<feature type="domain" description="DOG1" evidence="9">
    <location>
        <begin position="243"/>
        <end position="465"/>
    </location>
</feature>
<name>A0AB40AQJ3_DIOCR</name>
<evidence type="ECO:0000313" key="10">
    <source>
        <dbReference type="Proteomes" id="UP001515500"/>
    </source>
</evidence>
<dbReference type="PANTHER" id="PTHR45693">
    <property type="entry name" value="TRANSCRIPTION FACTOR TGA9"/>
    <property type="match status" value="1"/>
</dbReference>
<feature type="compositionally biased region" description="Basic and acidic residues" evidence="7">
    <location>
        <begin position="149"/>
        <end position="173"/>
    </location>
</feature>
<evidence type="ECO:0000313" key="11">
    <source>
        <dbReference type="RefSeq" id="XP_039117187.1"/>
    </source>
</evidence>
<feature type="region of interest" description="Disordered" evidence="7">
    <location>
        <begin position="88"/>
        <end position="173"/>
    </location>
</feature>
<dbReference type="GO" id="GO:0003700">
    <property type="term" value="F:DNA-binding transcription factor activity"/>
    <property type="evidence" value="ECO:0007669"/>
    <property type="project" value="InterPro"/>
</dbReference>
<dbReference type="GO" id="GO:0005634">
    <property type="term" value="C:nucleus"/>
    <property type="evidence" value="ECO:0007669"/>
    <property type="project" value="UniProtKB-SubCell"/>
</dbReference>
<feature type="domain" description="BZIP" evidence="8">
    <location>
        <begin position="174"/>
        <end position="211"/>
    </location>
</feature>
<dbReference type="Gene3D" id="1.20.5.170">
    <property type="match status" value="1"/>
</dbReference>
<dbReference type="PANTHER" id="PTHR45693:SF9">
    <property type="entry name" value="TRANSCRIPTION FACTOR TGA9"/>
    <property type="match status" value="1"/>
</dbReference>
<dbReference type="GeneID" id="120253019"/>
<keyword evidence="6" id="KW-0539">Nucleus</keyword>
<dbReference type="GO" id="GO:0006351">
    <property type="term" value="P:DNA-templated transcription"/>
    <property type="evidence" value="ECO:0007669"/>
    <property type="project" value="InterPro"/>
</dbReference>
<evidence type="ECO:0000259" key="8">
    <source>
        <dbReference type="PROSITE" id="PS50217"/>
    </source>
</evidence>
<dbReference type="InterPro" id="IPR046347">
    <property type="entry name" value="bZIP_sf"/>
</dbReference>
<sequence length="496" mass="55668">MNGQAEVEACCEEMRTDNHRVGETGLSNSATSSQTLPYGIHGISPSPTNFFDHEGSSYFGELEEALMQGVVDRKVFLTTRPPTLEIFPSWPMRFQQTSKNSQSAESTDSGSALNTISQLESDSPVSRKTSPDQSTEQPVPHMMIMSRTGEAENHQPKSQEKRRLISERDGRPLDAKTLRRLAQNREAAKKSRLRKKAYVQQLENSRVKLAQIELDLHRARSQGLFLGGVGASASASATMSSGAAVFDIEYARWLDENLKHMMELRNALQTHLCDNDLRIIVDECLVHYDEFFRLKGIATKADVFHLITGMWVTPAERCFLWLGGFKPSELLKIITSQLDPMTEQQLIGICSLQQSSEQAEEALTQGHDQLQQSLAETVANGCLCETTINNVGNNVYMAHINNQMAIALEKLDNLQSFVLQADNLRQQTLHQMRRILTIRQAGRCLLAIGEYYGRLRALSSLWATRPRENLFTEESACPATTDLQIFHHQVPHFSAF</sequence>
<evidence type="ECO:0000259" key="9">
    <source>
        <dbReference type="PROSITE" id="PS51806"/>
    </source>
</evidence>
<dbReference type="PROSITE" id="PS51806">
    <property type="entry name" value="DOG1"/>
    <property type="match status" value="1"/>
</dbReference>
<gene>
    <name evidence="11" type="primary">LOC120253019</name>
</gene>
<dbReference type="InterPro" id="IPR025422">
    <property type="entry name" value="TGA_domain"/>
</dbReference>
<reference evidence="11" key="1">
    <citation type="submission" date="2025-08" db="UniProtKB">
        <authorList>
            <consortium name="RefSeq"/>
        </authorList>
    </citation>
    <scope>IDENTIFICATION</scope>
</reference>